<keyword evidence="2" id="KW-1133">Transmembrane helix</keyword>
<feature type="region of interest" description="Disordered" evidence="1">
    <location>
        <begin position="72"/>
        <end position="147"/>
    </location>
</feature>
<dbReference type="Gramene" id="MELO3C016141.2.1">
    <property type="protein sequence ID" value="MELO3C016141.2.1"/>
    <property type="gene ID" value="MELO3C016141.2"/>
</dbReference>
<dbReference type="EnsemblPlants" id="MELO3C016141.2.1">
    <property type="protein sequence ID" value="MELO3C016141.2.1"/>
    <property type="gene ID" value="MELO3C016141.2"/>
</dbReference>
<reference evidence="3" key="1">
    <citation type="submission" date="2023-03" db="UniProtKB">
        <authorList>
            <consortium name="EnsemblPlants"/>
        </authorList>
    </citation>
    <scope>IDENTIFICATION</scope>
</reference>
<feature type="transmembrane region" description="Helical" evidence="2">
    <location>
        <begin position="6"/>
        <end position="31"/>
    </location>
</feature>
<proteinExistence type="predicted"/>
<name>A0A9I9DC05_CUCME</name>
<protein>
    <submittedName>
        <fullName evidence="3">Uncharacterized protein</fullName>
    </submittedName>
</protein>
<keyword evidence="2" id="KW-0472">Membrane</keyword>
<evidence type="ECO:0000256" key="1">
    <source>
        <dbReference type="SAM" id="MobiDB-lite"/>
    </source>
</evidence>
<sequence>MLLDLKPSILIAIICTSLVVVAAILCCFCMIGGGYKKKDAHGLPTPSVSIGRSRPLQTYRDVEFGQGIRTYRQDSTPRSEQSIFPDTRGSQRDEQSIFPDARGFQTSEQSIFPDTRSSRRNEHLRILPDTQGSRRSERIDRQDNTRESRIKDGGMAILAGAGAAIATAATVLGLSSYQGGEDIDGGYVDNCGDGTDGSGVYGGGGGSNSCGNGSQL</sequence>
<dbReference type="AlphaFoldDB" id="A0A9I9DC05"/>
<evidence type="ECO:0000256" key="2">
    <source>
        <dbReference type="SAM" id="Phobius"/>
    </source>
</evidence>
<evidence type="ECO:0000313" key="3">
    <source>
        <dbReference type="EnsemblPlants" id="MELO3C016141.2.1"/>
    </source>
</evidence>
<feature type="compositionally biased region" description="Basic and acidic residues" evidence="1">
    <location>
        <begin position="116"/>
        <end position="147"/>
    </location>
</feature>
<keyword evidence="2" id="KW-0812">Transmembrane</keyword>
<accession>A0A9I9DC05</accession>
<organism evidence="3">
    <name type="scientific">Cucumis melo</name>
    <name type="common">Muskmelon</name>
    <dbReference type="NCBI Taxonomy" id="3656"/>
    <lineage>
        <taxon>Eukaryota</taxon>
        <taxon>Viridiplantae</taxon>
        <taxon>Streptophyta</taxon>
        <taxon>Embryophyta</taxon>
        <taxon>Tracheophyta</taxon>
        <taxon>Spermatophyta</taxon>
        <taxon>Magnoliopsida</taxon>
        <taxon>eudicotyledons</taxon>
        <taxon>Gunneridae</taxon>
        <taxon>Pentapetalae</taxon>
        <taxon>rosids</taxon>
        <taxon>fabids</taxon>
        <taxon>Cucurbitales</taxon>
        <taxon>Cucurbitaceae</taxon>
        <taxon>Benincaseae</taxon>
        <taxon>Cucumis</taxon>
    </lineage>
</organism>
<feature type="transmembrane region" description="Helical" evidence="2">
    <location>
        <begin position="156"/>
        <end position="177"/>
    </location>
</feature>